<evidence type="ECO:0000256" key="1">
    <source>
        <dbReference type="SAM" id="Phobius"/>
    </source>
</evidence>
<evidence type="ECO:0000313" key="3">
    <source>
        <dbReference type="Proteomes" id="UP000256650"/>
    </source>
</evidence>
<name>A0A3D8IBM9_9HELI</name>
<keyword evidence="3" id="KW-1185">Reference proteome</keyword>
<protein>
    <submittedName>
        <fullName evidence="2">Prepilin-type cleavage/methylation domain-containing protein</fullName>
    </submittedName>
</protein>
<proteinExistence type="predicted"/>
<sequence length="223" mass="25365">MKPAFSLLEIVLILGILSALAWLGYAWFPDSKLYLAQNQIITHLNYTRFLALSSTKHITQGAFCQSDYCQAERERWTESLWRLQFSKLQDVGYAYYIYSDSARKVSTKHFDDRPRDAQEIARDPLDNKYLNSYNYDNSKFANALRAGDLAITKRYGILEVRMSGGCGESEGGRVLFDERGFLRCKKPYEQVIVPQGMVRLELQGSSGKSVGICILESGIVKKC</sequence>
<dbReference type="Proteomes" id="UP000256650">
    <property type="component" value="Unassembled WGS sequence"/>
</dbReference>
<keyword evidence="1" id="KW-0472">Membrane</keyword>
<dbReference type="EMBL" id="NXLS01000007">
    <property type="protein sequence ID" value="RDU62346.1"/>
    <property type="molecule type" value="Genomic_DNA"/>
</dbReference>
<reference evidence="2 3" key="1">
    <citation type="submission" date="2018-04" db="EMBL/GenBank/DDBJ databases">
        <title>Novel Campyloabacter and Helicobacter Species and Strains.</title>
        <authorList>
            <person name="Mannion A.J."/>
            <person name="Shen Z."/>
            <person name="Fox J.G."/>
        </authorList>
    </citation>
    <scope>NUCLEOTIDE SEQUENCE [LARGE SCALE GENOMIC DNA]</scope>
    <source>
        <strain evidence="2 3">MIT 99-5101</strain>
    </source>
</reference>
<feature type="transmembrane region" description="Helical" evidence="1">
    <location>
        <begin position="7"/>
        <end position="28"/>
    </location>
</feature>
<evidence type="ECO:0000313" key="2">
    <source>
        <dbReference type="EMBL" id="RDU62346.1"/>
    </source>
</evidence>
<keyword evidence="1" id="KW-0812">Transmembrane</keyword>
<comment type="caution">
    <text evidence="2">The sequence shown here is derived from an EMBL/GenBank/DDBJ whole genome shotgun (WGS) entry which is preliminary data.</text>
</comment>
<organism evidence="2 3">
    <name type="scientific">Helicobacter ganmani</name>
    <dbReference type="NCBI Taxonomy" id="60246"/>
    <lineage>
        <taxon>Bacteria</taxon>
        <taxon>Pseudomonadati</taxon>
        <taxon>Campylobacterota</taxon>
        <taxon>Epsilonproteobacteria</taxon>
        <taxon>Campylobacterales</taxon>
        <taxon>Helicobacteraceae</taxon>
        <taxon>Helicobacter</taxon>
    </lineage>
</organism>
<dbReference type="AlphaFoldDB" id="A0A3D8IBM9"/>
<dbReference type="GeneID" id="82536048"/>
<gene>
    <name evidence="2" type="ORF">CQA43_07080</name>
</gene>
<keyword evidence="1" id="KW-1133">Transmembrane helix</keyword>
<dbReference type="OrthoDB" id="5363195at2"/>
<accession>A0A3D8IBM9</accession>
<dbReference type="RefSeq" id="WP_115551912.1">
    <property type="nucleotide sequence ID" value="NZ_CAOOSM010000010.1"/>
</dbReference>